<dbReference type="InterPro" id="IPR029044">
    <property type="entry name" value="Nucleotide-diphossugar_trans"/>
</dbReference>
<evidence type="ECO:0000256" key="1">
    <source>
        <dbReference type="ARBA" id="ARBA00001936"/>
    </source>
</evidence>
<dbReference type="InterPro" id="IPR001173">
    <property type="entry name" value="Glyco_trans_2-like"/>
</dbReference>
<comment type="cofactor">
    <cofactor evidence="1">
        <name>Mn(2+)</name>
        <dbReference type="ChEBI" id="CHEBI:29035"/>
    </cofactor>
</comment>
<dbReference type="PANTHER" id="PTHR48090">
    <property type="entry name" value="UNDECAPRENYL-PHOSPHATE 4-DEOXY-4-FORMAMIDO-L-ARABINOSE TRANSFERASE-RELATED"/>
    <property type="match status" value="1"/>
</dbReference>
<evidence type="ECO:0000256" key="6">
    <source>
        <dbReference type="ARBA" id="ARBA00022842"/>
    </source>
</evidence>
<comment type="similarity">
    <text evidence="3">Belongs to the glycosyltransferase 2 family.</text>
</comment>
<dbReference type="EMBL" id="FLUV01002653">
    <property type="protein sequence ID" value="SBW29084.1"/>
    <property type="molecule type" value="Genomic_DNA"/>
</dbReference>
<evidence type="ECO:0000259" key="11">
    <source>
        <dbReference type="Pfam" id="PF00535"/>
    </source>
</evidence>
<evidence type="ECO:0000256" key="7">
    <source>
        <dbReference type="ARBA" id="ARBA00039022"/>
    </source>
</evidence>
<evidence type="ECO:0000313" key="13">
    <source>
        <dbReference type="Proteomes" id="UP000199013"/>
    </source>
</evidence>
<dbReference type="GO" id="GO:0016757">
    <property type="term" value="F:glycosyltransferase activity"/>
    <property type="evidence" value="ECO:0007669"/>
    <property type="project" value="UniProtKB-KW"/>
</dbReference>
<dbReference type="NCBIfam" id="NF010496">
    <property type="entry name" value="PRK13915.1"/>
    <property type="match status" value="1"/>
</dbReference>
<evidence type="ECO:0000313" key="12">
    <source>
        <dbReference type="EMBL" id="SBW29084.1"/>
    </source>
</evidence>
<keyword evidence="6" id="KW-0460">Magnesium</keyword>
<sequence length="319" mass="33729">MHRWFKHRTYYGHDFSPGELLARKVGPISVVLPALNEAATVGEIVAAVRRDLVAAVPLVDEIVVIDPGSVDATASEAAAAGAAVFAEERILTGYGRVAGKGEALWKSLYATSGDIVVFVDADLEDFDASLVTGLLGPLLTEDAVSYVKASYDRPLAKGLLPGGGGRVTELVARPLLNLHWPQLAGLVQPLAGEFAGRRALLEQLPFVSGYGIEFAQVVDVFSLAGVDALAQVEVGRKVHRHQSDEALGRMAAEIIHAAWARLGIHGGTLGGTLTQFGRGDGGLQPRTHQVGVQERPPMITIPEYAARHARPGCGPTEST</sequence>
<evidence type="ECO:0000256" key="8">
    <source>
        <dbReference type="ARBA" id="ARBA00040894"/>
    </source>
</evidence>
<dbReference type="Gene3D" id="3.90.550.10">
    <property type="entry name" value="Spore Coat Polysaccharide Biosynthesis Protein SpsA, Chain A"/>
    <property type="match status" value="1"/>
</dbReference>
<accession>A0A1C3PGY5</accession>
<dbReference type="InterPro" id="IPR050256">
    <property type="entry name" value="Glycosyltransferase_2"/>
</dbReference>
<proteinExistence type="inferred from homology"/>
<keyword evidence="4" id="KW-0328">Glycosyltransferase</keyword>
<dbReference type="PANTHER" id="PTHR48090:SF10">
    <property type="entry name" value="GLUCOSYL-3-PHOSPHOGLYCERATE SYNTHASE"/>
    <property type="match status" value="1"/>
</dbReference>
<evidence type="ECO:0000256" key="2">
    <source>
        <dbReference type="ARBA" id="ARBA00001946"/>
    </source>
</evidence>
<keyword evidence="5 12" id="KW-0808">Transferase</keyword>
<evidence type="ECO:0000256" key="9">
    <source>
        <dbReference type="ARBA" id="ARBA00048689"/>
    </source>
</evidence>
<evidence type="ECO:0000256" key="5">
    <source>
        <dbReference type="ARBA" id="ARBA00022679"/>
    </source>
</evidence>
<dbReference type="AlphaFoldDB" id="A0A1C3PGY5"/>
<evidence type="ECO:0000256" key="10">
    <source>
        <dbReference type="ARBA" id="ARBA00048997"/>
    </source>
</evidence>
<dbReference type="Pfam" id="PF00535">
    <property type="entry name" value="Glycos_transf_2"/>
    <property type="match status" value="1"/>
</dbReference>
<comment type="cofactor">
    <cofactor evidence="2">
        <name>Mg(2+)</name>
        <dbReference type="ChEBI" id="CHEBI:18420"/>
    </cofactor>
</comment>
<evidence type="ECO:0000256" key="4">
    <source>
        <dbReference type="ARBA" id="ARBA00022676"/>
    </source>
</evidence>
<protein>
    <recommendedName>
        <fullName evidence="8">Glucosyl-3-phosphoglycerate synthase</fullName>
        <ecNumber evidence="7">2.4.1.266</ecNumber>
    </recommendedName>
</protein>
<name>A0A1C3PGY5_9ACTN</name>
<comment type="catalytic activity">
    <reaction evidence="9">
        <text>(2R)-3-phosphoglycerate + UDP-alpha-D-glucose = (2R)-2-O-(alpha-D-glucopyranosyl)-3-phospho-glycerate + UDP + H(+)</text>
        <dbReference type="Rhea" id="RHEA:31319"/>
        <dbReference type="ChEBI" id="CHEBI:15378"/>
        <dbReference type="ChEBI" id="CHEBI:58223"/>
        <dbReference type="ChEBI" id="CHEBI:58272"/>
        <dbReference type="ChEBI" id="CHEBI:58885"/>
        <dbReference type="ChEBI" id="CHEBI:62600"/>
        <dbReference type="EC" id="2.4.1.266"/>
    </reaction>
    <physiologicalReaction direction="left-to-right" evidence="9">
        <dbReference type="Rhea" id="RHEA:31320"/>
    </physiologicalReaction>
</comment>
<comment type="catalytic activity">
    <reaction evidence="10">
        <text>an NDP-alpha-D-glucose + (2R)-3-phosphoglycerate = (2R)-2-O-(alpha-D-glucopyranosyl)-3-phospho-glycerate + a ribonucleoside 5'-diphosphate + H(+)</text>
        <dbReference type="Rhea" id="RHEA:47244"/>
        <dbReference type="ChEBI" id="CHEBI:15378"/>
        <dbReference type="ChEBI" id="CHEBI:57930"/>
        <dbReference type="ChEBI" id="CHEBI:58272"/>
        <dbReference type="ChEBI" id="CHEBI:62600"/>
        <dbReference type="ChEBI" id="CHEBI:76533"/>
        <dbReference type="EC" id="2.4.1.266"/>
    </reaction>
    <physiologicalReaction direction="left-to-right" evidence="10">
        <dbReference type="Rhea" id="RHEA:47245"/>
    </physiologicalReaction>
</comment>
<evidence type="ECO:0000256" key="3">
    <source>
        <dbReference type="ARBA" id="ARBA00006739"/>
    </source>
</evidence>
<reference evidence="13" key="1">
    <citation type="submission" date="2016-02" db="EMBL/GenBank/DDBJ databases">
        <authorList>
            <person name="Wibberg D."/>
        </authorList>
    </citation>
    <scope>NUCLEOTIDE SEQUENCE [LARGE SCALE GENOMIC DNA]</scope>
</reference>
<feature type="domain" description="Glycosyltransferase 2-like" evidence="11">
    <location>
        <begin position="29"/>
        <end position="143"/>
    </location>
</feature>
<dbReference type="EC" id="2.4.1.266" evidence="7"/>
<gene>
    <name evidence="12" type="ORF">FDG2_6416</name>
</gene>
<keyword evidence="13" id="KW-1185">Reference proteome</keyword>
<organism evidence="12 13">
    <name type="scientific">Candidatus Protofrankia californiensis</name>
    <dbReference type="NCBI Taxonomy" id="1839754"/>
    <lineage>
        <taxon>Bacteria</taxon>
        <taxon>Bacillati</taxon>
        <taxon>Actinomycetota</taxon>
        <taxon>Actinomycetes</taxon>
        <taxon>Frankiales</taxon>
        <taxon>Frankiaceae</taxon>
        <taxon>Protofrankia</taxon>
    </lineage>
</organism>
<dbReference type="SUPFAM" id="SSF53448">
    <property type="entry name" value="Nucleotide-diphospho-sugar transferases"/>
    <property type="match status" value="1"/>
</dbReference>
<dbReference type="Proteomes" id="UP000199013">
    <property type="component" value="Unassembled WGS sequence"/>
</dbReference>